<dbReference type="SMART" id="SM00642">
    <property type="entry name" value="Aamy"/>
    <property type="match status" value="1"/>
</dbReference>
<gene>
    <name evidence="7" type="ORF">H9981_00315</name>
</gene>
<name>A0A9D1VV69_9FIRM</name>
<evidence type="ECO:0000256" key="2">
    <source>
        <dbReference type="ARBA" id="ARBA00023295"/>
    </source>
</evidence>
<dbReference type="InterPro" id="IPR017853">
    <property type="entry name" value="GH"/>
</dbReference>
<dbReference type="Gene3D" id="2.60.40.1180">
    <property type="entry name" value="Golgi alpha-mannosidase II"/>
    <property type="match status" value="1"/>
</dbReference>
<sequence length="1463" mass="159978">MKKKRVRFGACALALALTAGAVRLPSGAVSEVQAAGEECVDDIMEVRTEDGGSTVLQIYSGGIFEGELELPAGSHTLSLYRNGAESGITDEVNVSEAGSVYVRYEDGALYNSADDAGAGGRFHTAALTGNFTGLEFTDSDGNSYAIGNWDPADANAELEYRGGGIYSRTFEFHELAEDVTIADSGYKVAFDDGWEYSLGKNGAGDSSNIPLTIPAGTDHLTVFVDEQRGIAYDSVRTAPMNIYQNAGSVTSPAFETTVSLIGTVRQSGDDDWNAAAEGYEFTQISDSLYRYQQTFDTGSYQYKAVFDHQYWYESFGGENKSLDITADGTNVIFVYDAAADRLYDTVNDENIVAQMFGFAAEPAEAEVRDNADGSTTFIMTGTENDEVKLFYAPSSQPASFTEVKMEKGMDSNDNFNGSFVAGPLYLGDGELDYLYYYTVNGVRTLDPSGAEVTVGGEVYSHYTREPFTGREVYVPGTFPGPSWDPASNAMTYQGGGLYSCTFEDVPAANYEYKIAMGSWDENYGAGGVPGGPNYGISVTEEGNVTVYYSDISHLSVTDLDYIFADITLQGTGIPEGTKLTDPGLTGIYSARLTLPAGDYEDLVQMYDGGEYPVGAFTLEEEKTVTFYFDPVTRIYYNDSSDEVLDESKIFYDSKDETYKSIYGAVPTGTDVTFSVDTGADAKQVKLVFKGKEQKILDLEKADGAGEGSQRWTVTDRFEIYGEYEYYFVIGGESSVKIYCDDDGYYGTGMTADLTEVKPYEMNVYKEDFETPDWMKDAVIYQIFPDRFFNGDTSNDTAQTDSRGATEYEEIDDWYIWPENPEQEELNPDAYPENAYRGDGEWSNEIYGGDLEGITERIDYLKALGVNVIYLNPVFHSISSHRYDATDYTKIDPILGDLGDFTELVEAAEANDMHIVLDGVFNHVADDSVYFDRYYKFVGQDGKVGAYPYWAFVFDYMAENEDASQDEAETEAKKYFEDKGVTDFTYTEWFDFTGEYLADDAGEIVQDTIGDRTGKDVYAYDCWWGYDSMPVIIATGGSEYQTPGWAEEIIDGEDSVAKYWLSQGSDGWRLDVANEVSDETWQKFRESVKSLSSDNVIIGEIWDDASEYLLGDMYDSVMNYVFRDAVLAYAKGGDAQNAVNELEKLRERYPQEAFYAMMNLVGSHDTTRLLSALDGIQDDRNQKEPENAFPTYETTSDLAKERQYLVAFIQMTYPGAPTIYYGDEIGMVGADDPDDRRAMEWGKGSQELVEWYASLAAVRHAYPALRTGAIAPVETEASANIMAYVRSDADAALYVAANNSTDSAQPVTFQAEAGTQYTDLISGETYTADENGVLTVDVPALSGVILTDDVRDMQINSEALAPAYDGSYIYDGSSSGPGTDEPGTDEPGTDEPGTDEPGEETPGSGDDGKPGDDGNVGDNGSGSKDKDGAKAAASGDGAGILFPAALLILSGAAAAGTAVMRKKS</sequence>
<dbReference type="Gene3D" id="3.20.20.80">
    <property type="entry name" value="Glycosidases"/>
    <property type="match status" value="2"/>
</dbReference>
<accession>A0A9D1VV69</accession>
<dbReference type="InterPro" id="IPR013780">
    <property type="entry name" value="Glyco_hydro_b"/>
</dbReference>
<feature type="compositionally biased region" description="Acidic residues" evidence="3">
    <location>
        <begin position="1381"/>
        <end position="1398"/>
    </location>
</feature>
<feature type="region of interest" description="Disordered" evidence="3">
    <location>
        <begin position="1365"/>
        <end position="1434"/>
    </location>
</feature>
<keyword evidence="2" id="KW-0326">Glycosidase</keyword>
<dbReference type="PANTHER" id="PTHR10357">
    <property type="entry name" value="ALPHA-AMYLASE FAMILY MEMBER"/>
    <property type="match status" value="1"/>
</dbReference>
<dbReference type="Pfam" id="PF00128">
    <property type="entry name" value="Alpha-amylase"/>
    <property type="match status" value="1"/>
</dbReference>
<dbReference type="Pfam" id="PF02806">
    <property type="entry name" value="Alpha-amylase_C"/>
    <property type="match status" value="1"/>
</dbReference>
<dbReference type="InterPro" id="IPR006048">
    <property type="entry name" value="A-amylase/branching_C"/>
</dbReference>
<dbReference type="Proteomes" id="UP000824243">
    <property type="component" value="Unassembled WGS sequence"/>
</dbReference>
<keyword evidence="4" id="KW-0472">Membrane</keyword>
<keyword evidence="4" id="KW-0812">Transmembrane</keyword>
<feature type="domain" description="Glycosyl hydrolase family 13 catalytic" evidence="6">
    <location>
        <begin position="781"/>
        <end position="1258"/>
    </location>
</feature>
<feature type="chain" id="PRO_5038473765" evidence="5">
    <location>
        <begin position="22"/>
        <end position="1463"/>
    </location>
</feature>
<keyword evidence="1" id="KW-0378">Hydrolase</keyword>
<dbReference type="GO" id="GO:0043169">
    <property type="term" value="F:cation binding"/>
    <property type="evidence" value="ECO:0007669"/>
    <property type="project" value="InterPro"/>
</dbReference>
<evidence type="ECO:0000256" key="1">
    <source>
        <dbReference type="ARBA" id="ARBA00022801"/>
    </source>
</evidence>
<evidence type="ECO:0000313" key="7">
    <source>
        <dbReference type="EMBL" id="HIX47461.1"/>
    </source>
</evidence>
<dbReference type="PANTHER" id="PTHR10357:SF210">
    <property type="entry name" value="MALTODEXTRIN GLUCOSIDASE"/>
    <property type="match status" value="1"/>
</dbReference>
<evidence type="ECO:0000313" key="8">
    <source>
        <dbReference type="Proteomes" id="UP000824243"/>
    </source>
</evidence>
<reference evidence="7" key="1">
    <citation type="journal article" date="2021" name="PeerJ">
        <title>Extensive microbial diversity within the chicken gut microbiome revealed by metagenomics and culture.</title>
        <authorList>
            <person name="Gilroy R."/>
            <person name="Ravi A."/>
            <person name="Getino M."/>
            <person name="Pursley I."/>
            <person name="Horton D.L."/>
            <person name="Alikhan N.F."/>
            <person name="Baker D."/>
            <person name="Gharbi K."/>
            <person name="Hall N."/>
            <person name="Watson M."/>
            <person name="Adriaenssens E.M."/>
            <person name="Foster-Nyarko E."/>
            <person name="Jarju S."/>
            <person name="Secka A."/>
            <person name="Antonio M."/>
            <person name="Oren A."/>
            <person name="Chaudhuri R.R."/>
            <person name="La Ragione R."/>
            <person name="Hildebrand F."/>
            <person name="Pallen M.J."/>
        </authorList>
    </citation>
    <scope>NUCLEOTIDE SEQUENCE</scope>
    <source>
        <strain evidence="7">ChiSjej5B23-15282</strain>
    </source>
</reference>
<comment type="caution">
    <text evidence="7">The sequence shown here is derived from an EMBL/GenBank/DDBJ whole genome shotgun (WGS) entry which is preliminary data.</text>
</comment>
<feature type="transmembrane region" description="Helical" evidence="4">
    <location>
        <begin position="1439"/>
        <end position="1459"/>
    </location>
</feature>
<keyword evidence="5" id="KW-0732">Signal</keyword>
<protein>
    <submittedName>
        <fullName evidence="7">Alpha-glucosidase C-terminal domain-containing protein</fullName>
    </submittedName>
</protein>
<feature type="compositionally biased region" description="Low complexity" evidence="3">
    <location>
        <begin position="1365"/>
        <end position="1380"/>
    </location>
</feature>
<dbReference type="GO" id="GO:0016798">
    <property type="term" value="F:hydrolase activity, acting on glycosyl bonds"/>
    <property type="evidence" value="ECO:0007669"/>
    <property type="project" value="UniProtKB-KW"/>
</dbReference>
<dbReference type="Gene3D" id="2.60.40.10">
    <property type="entry name" value="Immunoglobulins"/>
    <property type="match status" value="3"/>
</dbReference>
<proteinExistence type="predicted"/>
<evidence type="ECO:0000256" key="3">
    <source>
        <dbReference type="SAM" id="MobiDB-lite"/>
    </source>
</evidence>
<evidence type="ECO:0000256" key="4">
    <source>
        <dbReference type="SAM" id="Phobius"/>
    </source>
</evidence>
<dbReference type="Pfam" id="PF22058">
    <property type="entry name" value="X25_BaPul_like"/>
    <property type="match status" value="3"/>
</dbReference>
<dbReference type="InterPro" id="IPR054409">
    <property type="entry name" value="X25_BaPul-like"/>
</dbReference>
<dbReference type="InterPro" id="IPR013783">
    <property type="entry name" value="Ig-like_fold"/>
</dbReference>
<dbReference type="EMBL" id="DXFA01000007">
    <property type="protein sequence ID" value="HIX47461.1"/>
    <property type="molecule type" value="Genomic_DNA"/>
</dbReference>
<reference evidence="7" key="2">
    <citation type="submission" date="2021-04" db="EMBL/GenBank/DDBJ databases">
        <authorList>
            <person name="Gilroy R."/>
        </authorList>
    </citation>
    <scope>NUCLEOTIDE SEQUENCE</scope>
    <source>
        <strain evidence="7">ChiSjej5B23-15282</strain>
    </source>
</reference>
<evidence type="ECO:0000259" key="6">
    <source>
        <dbReference type="SMART" id="SM00642"/>
    </source>
</evidence>
<evidence type="ECO:0000256" key="5">
    <source>
        <dbReference type="SAM" id="SignalP"/>
    </source>
</evidence>
<dbReference type="CDD" id="cd12962">
    <property type="entry name" value="X25_BaPul_like"/>
    <property type="match status" value="1"/>
</dbReference>
<keyword evidence="4" id="KW-1133">Transmembrane helix</keyword>
<feature type="signal peptide" evidence="5">
    <location>
        <begin position="1"/>
        <end position="21"/>
    </location>
</feature>
<dbReference type="InterPro" id="IPR006047">
    <property type="entry name" value="GH13_cat_dom"/>
</dbReference>
<dbReference type="SUPFAM" id="SSF51445">
    <property type="entry name" value="(Trans)glycosidases"/>
    <property type="match status" value="1"/>
</dbReference>
<dbReference type="CDD" id="cd11338">
    <property type="entry name" value="AmyAc_CMD"/>
    <property type="match status" value="1"/>
</dbReference>
<dbReference type="GO" id="GO:0005975">
    <property type="term" value="P:carbohydrate metabolic process"/>
    <property type="evidence" value="ECO:0007669"/>
    <property type="project" value="InterPro"/>
</dbReference>
<dbReference type="SUPFAM" id="SSF51011">
    <property type="entry name" value="Glycosyl hydrolase domain"/>
    <property type="match status" value="1"/>
</dbReference>
<organism evidence="7 8">
    <name type="scientific">Candidatus Mediterraneibacter caccavium</name>
    <dbReference type="NCBI Taxonomy" id="2838661"/>
    <lineage>
        <taxon>Bacteria</taxon>
        <taxon>Bacillati</taxon>
        <taxon>Bacillota</taxon>
        <taxon>Clostridia</taxon>
        <taxon>Lachnospirales</taxon>
        <taxon>Lachnospiraceae</taxon>
        <taxon>Mediterraneibacter</taxon>
    </lineage>
</organism>